<accession>A0A0H2S6H1</accession>
<dbReference type="Gene3D" id="3.40.50.150">
    <property type="entry name" value="Vaccinia Virus protein VP39"/>
    <property type="match status" value="1"/>
</dbReference>
<dbReference type="InParanoid" id="A0A0H2S6H1"/>
<protein>
    <recommendedName>
        <fullName evidence="7">Methyltransferase domain-containing protein</fullName>
    </recommendedName>
</protein>
<evidence type="ECO:0000313" key="5">
    <source>
        <dbReference type="EMBL" id="KLO19847.1"/>
    </source>
</evidence>
<evidence type="ECO:0008006" key="7">
    <source>
        <dbReference type="Google" id="ProtNLM"/>
    </source>
</evidence>
<dbReference type="InterPro" id="IPR051654">
    <property type="entry name" value="Meroterpenoid_MTases"/>
</dbReference>
<dbReference type="PANTHER" id="PTHR35897">
    <property type="entry name" value="METHYLTRANSFERASE AUSD"/>
    <property type="match status" value="1"/>
</dbReference>
<comment type="similarity">
    <text evidence="4">Belongs to the class I-like SAM-binding methyltransferase superfamily.</text>
</comment>
<keyword evidence="2" id="KW-0808">Transferase</keyword>
<evidence type="ECO:0000313" key="6">
    <source>
        <dbReference type="Proteomes" id="UP000053477"/>
    </source>
</evidence>
<organism evidence="5 6">
    <name type="scientific">Schizopora paradoxa</name>
    <dbReference type="NCBI Taxonomy" id="27342"/>
    <lineage>
        <taxon>Eukaryota</taxon>
        <taxon>Fungi</taxon>
        <taxon>Dikarya</taxon>
        <taxon>Basidiomycota</taxon>
        <taxon>Agaricomycotina</taxon>
        <taxon>Agaricomycetes</taxon>
        <taxon>Hymenochaetales</taxon>
        <taxon>Schizoporaceae</taxon>
        <taxon>Schizopora</taxon>
    </lineage>
</organism>
<comment type="pathway">
    <text evidence="1">Secondary metabolite biosynthesis.</text>
</comment>
<evidence type="ECO:0000256" key="2">
    <source>
        <dbReference type="ARBA" id="ARBA00022679"/>
    </source>
</evidence>
<dbReference type="InterPro" id="IPR029063">
    <property type="entry name" value="SAM-dependent_MTases_sf"/>
</dbReference>
<dbReference type="EMBL" id="KQ085884">
    <property type="protein sequence ID" value="KLO19847.1"/>
    <property type="molecule type" value="Genomic_DNA"/>
</dbReference>
<dbReference type="GO" id="GO:0016740">
    <property type="term" value="F:transferase activity"/>
    <property type="evidence" value="ECO:0007669"/>
    <property type="project" value="UniProtKB-KW"/>
</dbReference>
<dbReference type="PANTHER" id="PTHR35897:SF1">
    <property type="entry name" value="METHYLTRANSFERASE AUSD"/>
    <property type="match status" value="1"/>
</dbReference>
<dbReference type="SUPFAM" id="SSF53335">
    <property type="entry name" value="S-adenosyl-L-methionine-dependent methyltransferases"/>
    <property type="match status" value="1"/>
</dbReference>
<dbReference type="AlphaFoldDB" id="A0A0H2S6H1"/>
<sequence length="297" mass="33791">MNQPNSTWNTPLDDELYKPDEEAIEFFATATGISDREELKQHILRVQTKAFKEFPYPCIRVFEFMKLKLARLPVYQQFLELGKSRKGGIFLDLGCCFGNDSRKAVMDGWPVENVLASDLQSKFWEYGHELFISTPETFPARFVPGDIFDPKFLEEHEPFTNPPSSLAPTLDQVRSDKSLNGLRGHVSAVFTGAFSHLFDEEKQAEVARKLAGLLSPEPGSMLIGVQGGRKKKGLFEPSINGKKEYRMFCHSEKTWKELWEGPLDFFGTFPGNSEQYQLIKWSVTRMQSNSSSLKGEV</sequence>
<evidence type="ECO:0000256" key="1">
    <source>
        <dbReference type="ARBA" id="ARBA00005179"/>
    </source>
</evidence>
<name>A0A0H2S6H1_9AGAM</name>
<evidence type="ECO:0000256" key="4">
    <source>
        <dbReference type="ARBA" id="ARBA00038314"/>
    </source>
</evidence>
<evidence type="ECO:0000256" key="3">
    <source>
        <dbReference type="ARBA" id="ARBA00022691"/>
    </source>
</evidence>
<proteinExistence type="inferred from homology"/>
<reference evidence="5 6" key="1">
    <citation type="submission" date="2015-04" db="EMBL/GenBank/DDBJ databases">
        <title>Complete genome sequence of Schizopora paradoxa KUC8140, a cosmopolitan wood degrader in East Asia.</title>
        <authorList>
            <consortium name="DOE Joint Genome Institute"/>
            <person name="Min B."/>
            <person name="Park H."/>
            <person name="Jang Y."/>
            <person name="Kim J.-J."/>
            <person name="Kim K.H."/>
            <person name="Pangilinan J."/>
            <person name="Lipzen A."/>
            <person name="Riley R."/>
            <person name="Grigoriev I.V."/>
            <person name="Spatafora J.W."/>
            <person name="Choi I.-G."/>
        </authorList>
    </citation>
    <scope>NUCLEOTIDE SEQUENCE [LARGE SCALE GENOMIC DNA]</scope>
    <source>
        <strain evidence="5 6">KUC8140</strain>
    </source>
</reference>
<keyword evidence="6" id="KW-1185">Reference proteome</keyword>
<gene>
    <name evidence="5" type="ORF">SCHPADRAFT_912505</name>
</gene>
<keyword evidence="3" id="KW-0949">S-adenosyl-L-methionine</keyword>
<dbReference type="STRING" id="27342.A0A0H2S6H1"/>
<dbReference type="Proteomes" id="UP000053477">
    <property type="component" value="Unassembled WGS sequence"/>
</dbReference>
<dbReference type="OrthoDB" id="2094832at2759"/>